<comment type="subcellular location">
    <subcellularLocation>
        <location evidence="1">Cell membrane</location>
    </subcellularLocation>
</comment>
<dbReference type="Gene3D" id="6.10.340.10">
    <property type="match status" value="1"/>
</dbReference>
<feature type="domain" description="Methyl-accepting transducer" evidence="9">
    <location>
        <begin position="137"/>
        <end position="373"/>
    </location>
</feature>
<dbReference type="PANTHER" id="PTHR32089:SF112">
    <property type="entry name" value="LYSOZYME-LIKE PROTEIN-RELATED"/>
    <property type="match status" value="1"/>
</dbReference>
<dbReference type="Gene3D" id="1.10.287.950">
    <property type="entry name" value="Methyl-accepting chemotaxis protein"/>
    <property type="match status" value="1"/>
</dbReference>
<dbReference type="PROSITE" id="PS50885">
    <property type="entry name" value="HAMP"/>
    <property type="match status" value="1"/>
</dbReference>
<dbReference type="RefSeq" id="WP_090843248.1">
    <property type="nucleotide sequence ID" value="NZ_FNIL01000008.1"/>
</dbReference>
<sequence length="417" mass="46574">MKFWQGLTFRFITSVVIVLLINTTLSNFLLQMIDAVGINLGILGVWLNASMNIIVTTILLYFLLNIFVIKPLRSMLEKINRFEEGERGITLEPKRSDEISQMEARLQRLFTNTEKSEAALTEQMQAVEQSAAFISSKIAHLTERTEDINKLTDHVEESSQLQLATFQETLGTTETMEARMNQISKHLMSTAEDFQALEAEIEAGKEDVQQVSTIITSLTNRAEDTQQMMDHFSREVEKIKDVISLINDISEQTNLLALNASIEAARAGEHGRGFAVVAEEVRKLAESSVASTKKITDTVNTIRVQVGESSAQTKADTAEIKESAVQIKSMNDRFDYILRKILEKISEIQEVNEQTSSITQASSEIAAAMHTEAENADKNSAMIEKASDAIDVQLREMEEMDQTLQELQESTAKLAAS</sequence>
<dbReference type="GO" id="GO:0007165">
    <property type="term" value="P:signal transduction"/>
    <property type="evidence" value="ECO:0007669"/>
    <property type="project" value="UniProtKB-KW"/>
</dbReference>
<evidence type="ECO:0000256" key="5">
    <source>
        <dbReference type="ARBA" id="ARBA00029447"/>
    </source>
</evidence>
<dbReference type="AlphaFoldDB" id="A0A1H0HA67"/>
<evidence type="ECO:0000256" key="3">
    <source>
        <dbReference type="ARBA" id="ARBA00023136"/>
    </source>
</evidence>
<keyword evidence="7" id="KW-0175">Coiled coil</keyword>
<keyword evidence="8" id="KW-0812">Transmembrane</keyword>
<evidence type="ECO:0000256" key="7">
    <source>
        <dbReference type="SAM" id="Coils"/>
    </source>
</evidence>
<dbReference type="STRING" id="745820.SAMN04488053_10819"/>
<feature type="coiled-coil region" evidence="7">
    <location>
        <begin position="383"/>
        <end position="417"/>
    </location>
</feature>
<gene>
    <name evidence="11" type="ORF">SAMN04488053_10819</name>
</gene>
<evidence type="ECO:0000313" key="11">
    <source>
        <dbReference type="EMBL" id="SDO16018.1"/>
    </source>
</evidence>
<evidence type="ECO:0000256" key="4">
    <source>
        <dbReference type="ARBA" id="ARBA00023224"/>
    </source>
</evidence>
<dbReference type="Proteomes" id="UP000198778">
    <property type="component" value="Unassembled WGS sequence"/>
</dbReference>
<comment type="similarity">
    <text evidence="5">Belongs to the methyl-accepting chemotaxis (MCP) protein family.</text>
</comment>
<dbReference type="EMBL" id="FNIL01000008">
    <property type="protein sequence ID" value="SDO16018.1"/>
    <property type="molecule type" value="Genomic_DNA"/>
</dbReference>
<dbReference type="GO" id="GO:0005886">
    <property type="term" value="C:plasma membrane"/>
    <property type="evidence" value="ECO:0007669"/>
    <property type="project" value="UniProtKB-SubCell"/>
</dbReference>
<evidence type="ECO:0000256" key="6">
    <source>
        <dbReference type="PROSITE-ProRule" id="PRU00284"/>
    </source>
</evidence>
<accession>A0A1H0HA67</accession>
<name>A0A1H0HA67_9BACI</name>
<dbReference type="SMART" id="SM00283">
    <property type="entry name" value="MA"/>
    <property type="match status" value="1"/>
</dbReference>
<dbReference type="SUPFAM" id="SSF58104">
    <property type="entry name" value="Methyl-accepting chemotaxis protein (MCP) signaling domain"/>
    <property type="match status" value="1"/>
</dbReference>
<keyword evidence="8" id="KW-1133">Transmembrane helix</keyword>
<evidence type="ECO:0000259" key="9">
    <source>
        <dbReference type="PROSITE" id="PS50111"/>
    </source>
</evidence>
<dbReference type="OrthoDB" id="9807021at2"/>
<feature type="transmembrane region" description="Helical" evidence="8">
    <location>
        <begin position="7"/>
        <end position="25"/>
    </location>
</feature>
<dbReference type="PANTHER" id="PTHR32089">
    <property type="entry name" value="METHYL-ACCEPTING CHEMOTAXIS PROTEIN MCPB"/>
    <property type="match status" value="1"/>
</dbReference>
<dbReference type="PROSITE" id="PS50111">
    <property type="entry name" value="CHEMOTAXIS_TRANSDUC_2"/>
    <property type="match status" value="1"/>
</dbReference>
<keyword evidence="12" id="KW-1185">Reference proteome</keyword>
<feature type="domain" description="HAMP" evidence="10">
    <location>
        <begin position="66"/>
        <end position="118"/>
    </location>
</feature>
<reference evidence="12" key="1">
    <citation type="submission" date="2016-10" db="EMBL/GenBank/DDBJ databases">
        <authorList>
            <person name="Varghese N."/>
            <person name="Submissions S."/>
        </authorList>
    </citation>
    <scope>NUCLEOTIDE SEQUENCE [LARGE SCALE GENOMIC DNA]</scope>
    <source>
        <strain evidence="12">CGMCC 1.10369</strain>
    </source>
</reference>
<dbReference type="InterPro" id="IPR004089">
    <property type="entry name" value="MCPsignal_dom"/>
</dbReference>
<keyword evidence="2" id="KW-1003">Cell membrane</keyword>
<evidence type="ECO:0000259" key="10">
    <source>
        <dbReference type="PROSITE" id="PS50885"/>
    </source>
</evidence>
<protein>
    <submittedName>
        <fullName evidence="11">Methyl-accepting chemotaxis protein</fullName>
    </submittedName>
</protein>
<organism evidence="11 12">
    <name type="scientific">Alkalicoccus daliensis</name>
    <dbReference type="NCBI Taxonomy" id="745820"/>
    <lineage>
        <taxon>Bacteria</taxon>
        <taxon>Bacillati</taxon>
        <taxon>Bacillota</taxon>
        <taxon>Bacilli</taxon>
        <taxon>Bacillales</taxon>
        <taxon>Bacillaceae</taxon>
        <taxon>Alkalicoccus</taxon>
    </lineage>
</organism>
<evidence type="ECO:0000256" key="2">
    <source>
        <dbReference type="ARBA" id="ARBA00022475"/>
    </source>
</evidence>
<feature type="transmembrane region" description="Helical" evidence="8">
    <location>
        <begin position="45"/>
        <end position="68"/>
    </location>
</feature>
<dbReference type="InterPro" id="IPR003660">
    <property type="entry name" value="HAMP_dom"/>
</dbReference>
<dbReference type="Pfam" id="PF00015">
    <property type="entry name" value="MCPsignal"/>
    <property type="match status" value="1"/>
</dbReference>
<keyword evidence="3 8" id="KW-0472">Membrane</keyword>
<evidence type="ECO:0000256" key="1">
    <source>
        <dbReference type="ARBA" id="ARBA00004236"/>
    </source>
</evidence>
<evidence type="ECO:0000313" key="12">
    <source>
        <dbReference type="Proteomes" id="UP000198778"/>
    </source>
</evidence>
<proteinExistence type="inferred from homology"/>
<evidence type="ECO:0000256" key="8">
    <source>
        <dbReference type="SAM" id="Phobius"/>
    </source>
</evidence>
<keyword evidence="4 6" id="KW-0807">Transducer</keyword>